<dbReference type="Proteomes" id="UP000294933">
    <property type="component" value="Unassembled WGS sequence"/>
</dbReference>
<reference evidence="1 2" key="1">
    <citation type="submission" date="2018-06" db="EMBL/GenBank/DDBJ databases">
        <title>A transcriptomic atlas of mushroom development highlights an independent origin of complex multicellularity.</title>
        <authorList>
            <consortium name="DOE Joint Genome Institute"/>
            <person name="Krizsan K."/>
            <person name="Almasi E."/>
            <person name="Merenyi Z."/>
            <person name="Sahu N."/>
            <person name="Viragh M."/>
            <person name="Koszo T."/>
            <person name="Mondo S."/>
            <person name="Kiss B."/>
            <person name="Balint B."/>
            <person name="Kues U."/>
            <person name="Barry K."/>
            <person name="Hegedus J.C."/>
            <person name="Henrissat B."/>
            <person name="Johnson J."/>
            <person name="Lipzen A."/>
            <person name="Ohm R."/>
            <person name="Nagy I."/>
            <person name="Pangilinan J."/>
            <person name="Yan J."/>
            <person name="Xiong Y."/>
            <person name="Grigoriev I.V."/>
            <person name="Hibbett D.S."/>
            <person name="Nagy L.G."/>
        </authorList>
    </citation>
    <scope>NUCLEOTIDE SEQUENCE [LARGE SCALE GENOMIC DNA]</scope>
    <source>
        <strain evidence="1 2">SZMC22713</strain>
    </source>
</reference>
<dbReference type="Gene3D" id="3.80.10.10">
    <property type="entry name" value="Ribonuclease Inhibitor"/>
    <property type="match status" value="1"/>
</dbReference>
<dbReference type="OrthoDB" id="2269034at2759"/>
<dbReference type="VEuPathDB" id="FungiDB:BD410DRAFT_896184"/>
<proteinExistence type="predicted"/>
<gene>
    <name evidence="1" type="ORF">BD410DRAFT_896184</name>
</gene>
<protein>
    <submittedName>
        <fullName evidence="1">Uncharacterized protein</fullName>
    </submittedName>
</protein>
<accession>A0A4Y7QEG9</accession>
<keyword evidence="2" id="KW-1185">Reference proteome</keyword>
<dbReference type="AlphaFoldDB" id="A0A4Y7QEG9"/>
<evidence type="ECO:0000313" key="1">
    <source>
        <dbReference type="EMBL" id="TDL25260.1"/>
    </source>
</evidence>
<evidence type="ECO:0000313" key="2">
    <source>
        <dbReference type="Proteomes" id="UP000294933"/>
    </source>
</evidence>
<sequence>MAYCKEGPFPTTESAKACNLSPGGSLPFDVLSQIFLECLPENGFPTPSTKVAPTLLTRICRHWRGVALRTPPLWARLDLGDYPTNTKADYLTDALAAEEWKIRAGSCLLSYRLWYDRPGLAWTGVLDAILPHHKQWKHLEGHLPVLACGWIHSAISRGAPNLQYLEIDGDDSHSSSTELPILGFPKLHSLFLKLCGFMPIFADTAAPLLRTVVLNGSCDVTLDDYWRVLQHCPNLEIFAGYCEARKPLTLHSALKTSKFLESRHLKTLYLMVHSIHSGQLLDHLDAPGLDRLELADYHTDRLPGPLIRYPQLRSFFIRSGAQLTSMNIDVDITEDEFLASLLHLPALISLELHDKGLSMTAGILDTLVMQPMNPQIHIIPLLECITFTNFRQWKSGSIANIAVSRWGGINGTGSSTTTTNEPSVSWERRLRCIRLRAYSMITPCSIAEIPNIKACIQEGLEVTEVYAKDHRFSASS</sequence>
<dbReference type="STRING" id="50990.A0A4Y7QEG9"/>
<dbReference type="SUPFAM" id="SSF52047">
    <property type="entry name" value="RNI-like"/>
    <property type="match status" value="1"/>
</dbReference>
<dbReference type="EMBL" id="ML170164">
    <property type="protein sequence ID" value="TDL25260.1"/>
    <property type="molecule type" value="Genomic_DNA"/>
</dbReference>
<organism evidence="1 2">
    <name type="scientific">Rickenella mellea</name>
    <dbReference type="NCBI Taxonomy" id="50990"/>
    <lineage>
        <taxon>Eukaryota</taxon>
        <taxon>Fungi</taxon>
        <taxon>Dikarya</taxon>
        <taxon>Basidiomycota</taxon>
        <taxon>Agaricomycotina</taxon>
        <taxon>Agaricomycetes</taxon>
        <taxon>Hymenochaetales</taxon>
        <taxon>Rickenellaceae</taxon>
        <taxon>Rickenella</taxon>
    </lineage>
</organism>
<name>A0A4Y7QEG9_9AGAM</name>
<dbReference type="InterPro" id="IPR032675">
    <property type="entry name" value="LRR_dom_sf"/>
</dbReference>